<dbReference type="SUPFAM" id="SSF57667">
    <property type="entry name" value="beta-beta-alpha zinc fingers"/>
    <property type="match status" value="4"/>
</dbReference>
<keyword evidence="8" id="KW-1185">Reference proteome</keyword>
<keyword evidence="3 5" id="KW-0863">Zinc-finger</keyword>
<dbReference type="FunFam" id="3.30.160.60:FF:000397">
    <property type="entry name" value="Metal regulatory transcription factor 1"/>
    <property type="match status" value="1"/>
</dbReference>
<accession>A0A232EQP1</accession>
<dbReference type="Gene3D" id="3.30.160.60">
    <property type="entry name" value="Classic Zinc Finger"/>
    <property type="match status" value="6"/>
</dbReference>
<sequence length="872" mass="97336">MATWGAEKYEEHGNADEIEESFNSILVSHDLQDCLDDSLDLPSFVKIYGQSVDFDYEKYSDDDPPYNESLHDDNTGVDVLKFQRANLIFKAEMLFICSLPLALGFVYLSTSQAQELIAAFSLKICLLADAQYIHHTISSDEIYMRIHPGNNDSMPDDPSHAVITIETTDPDTNQKRISRYTCEYDGCSRTYSTVGNLRTHMKTHKGEYRFKCSEPSCGKAFLTSYSLKIHIRVHTKVKPFECNHNGCEKAFNTLYRLRAHQRLHSGNTFNCEETGCVKYFTTLSDLKKHIRTHTQERPYKCREKGCGKAFTASHHLKTHRRTHTGERPYICTYNHCKRSFTTPHSLKSHLKTHKKISLSDEQGNTEESANHVEDVNKRSIDITSEINRTDNITQPTNEVPVAIVLYSSMEPYKQASEVHTTDSLILNGNNNSAINLLQPNSSANIYENLSNNIEINENNDGSIIVNHFNSVEYDQLKLFDDIQNTDTKVNVVHENSNNNCILQGPIVLNTNINRDSSNSTQSNLTDNLASQSISVTGVDNYLDKPMMDLMNRTLDNCESSTVLYDPLSSQLPNVLNISNDNHLITNKINPLSFENSTDFVNETPIEDITSAITNSISNNNESRALELALASEEERQSPWIDINSLTSELSDKIIASTAVPTVRTESTWSESNALPTAVHSLVNLLGPEPYPLDQPQKASVLETVNLIDAENGTNANVEVVTNFTEYPNESCSKADEKKGEASRNLLREITADAGICKCSSCKCDSDGNNCQNCSHSGQENQEKEQSRCDEIRKINISDIVSTLQNKCCCNNQNSCGSCCVVVCIKTLQELQEVFNTCCKSTSSVGCCKSNSMSNQGISLPMASLKSQLAGNQ</sequence>
<keyword evidence="4" id="KW-0862">Zinc</keyword>
<dbReference type="InterPro" id="IPR051061">
    <property type="entry name" value="Zinc_finger_trans_reg"/>
</dbReference>
<dbReference type="GO" id="GO:0005634">
    <property type="term" value="C:nucleus"/>
    <property type="evidence" value="ECO:0007669"/>
    <property type="project" value="UniProtKB-ARBA"/>
</dbReference>
<feature type="domain" description="C2H2-type" evidence="6">
    <location>
        <begin position="269"/>
        <end position="298"/>
    </location>
</feature>
<dbReference type="EMBL" id="NNAY01002733">
    <property type="protein sequence ID" value="OXU20670.1"/>
    <property type="molecule type" value="Genomic_DNA"/>
</dbReference>
<organism evidence="7 8">
    <name type="scientific">Trichomalopsis sarcophagae</name>
    <dbReference type="NCBI Taxonomy" id="543379"/>
    <lineage>
        <taxon>Eukaryota</taxon>
        <taxon>Metazoa</taxon>
        <taxon>Ecdysozoa</taxon>
        <taxon>Arthropoda</taxon>
        <taxon>Hexapoda</taxon>
        <taxon>Insecta</taxon>
        <taxon>Pterygota</taxon>
        <taxon>Neoptera</taxon>
        <taxon>Endopterygota</taxon>
        <taxon>Hymenoptera</taxon>
        <taxon>Apocrita</taxon>
        <taxon>Proctotrupomorpha</taxon>
        <taxon>Chalcidoidea</taxon>
        <taxon>Pteromalidae</taxon>
        <taxon>Pteromalinae</taxon>
        <taxon>Trichomalopsis</taxon>
    </lineage>
</organism>
<dbReference type="PANTHER" id="PTHR46179">
    <property type="entry name" value="ZINC FINGER PROTEIN"/>
    <property type="match status" value="1"/>
</dbReference>
<feature type="domain" description="C2H2-type" evidence="6">
    <location>
        <begin position="240"/>
        <end position="269"/>
    </location>
</feature>
<dbReference type="FunFam" id="3.30.160.60:FF:000370">
    <property type="entry name" value="Metal regulatory transcription factor 1"/>
    <property type="match status" value="1"/>
</dbReference>
<evidence type="ECO:0000313" key="7">
    <source>
        <dbReference type="EMBL" id="OXU20670.1"/>
    </source>
</evidence>
<feature type="domain" description="C2H2-type" evidence="6">
    <location>
        <begin position="299"/>
        <end position="328"/>
    </location>
</feature>
<name>A0A232EQP1_9HYME</name>
<evidence type="ECO:0000313" key="8">
    <source>
        <dbReference type="Proteomes" id="UP000215335"/>
    </source>
</evidence>
<dbReference type="PROSITE" id="PS00028">
    <property type="entry name" value="ZINC_FINGER_C2H2_1"/>
    <property type="match status" value="6"/>
</dbReference>
<evidence type="ECO:0000256" key="4">
    <source>
        <dbReference type="ARBA" id="ARBA00022833"/>
    </source>
</evidence>
<dbReference type="SMART" id="SM00355">
    <property type="entry name" value="ZnF_C2H2"/>
    <property type="match status" value="6"/>
</dbReference>
<comment type="caution">
    <text evidence="7">The sequence shown here is derived from an EMBL/GenBank/DDBJ whole genome shotgun (WGS) entry which is preliminary data.</text>
</comment>
<protein>
    <recommendedName>
        <fullName evidence="6">C2H2-type domain-containing protein</fullName>
    </recommendedName>
</protein>
<dbReference type="FunFam" id="3.30.160.60:FF:000349">
    <property type="entry name" value="metal regulatory transcription factor 1"/>
    <property type="match status" value="1"/>
</dbReference>
<gene>
    <name evidence="7" type="ORF">TSAR_004620</name>
</gene>
<dbReference type="OrthoDB" id="6145499at2759"/>
<evidence type="ECO:0000256" key="2">
    <source>
        <dbReference type="ARBA" id="ARBA00022737"/>
    </source>
</evidence>
<dbReference type="FunFam" id="3.30.160.60:FF:000072">
    <property type="entry name" value="zinc finger protein 143 isoform X1"/>
    <property type="match status" value="1"/>
</dbReference>
<evidence type="ECO:0000256" key="3">
    <source>
        <dbReference type="ARBA" id="ARBA00022771"/>
    </source>
</evidence>
<dbReference type="Pfam" id="PF00096">
    <property type="entry name" value="zf-C2H2"/>
    <property type="match status" value="6"/>
</dbReference>
<keyword evidence="2" id="KW-0677">Repeat</keyword>
<evidence type="ECO:0000259" key="6">
    <source>
        <dbReference type="PROSITE" id="PS50157"/>
    </source>
</evidence>
<dbReference type="PROSITE" id="PS50157">
    <property type="entry name" value="ZINC_FINGER_C2H2_2"/>
    <property type="match status" value="6"/>
</dbReference>
<dbReference type="STRING" id="543379.A0A232EQP1"/>
<dbReference type="GO" id="GO:0008270">
    <property type="term" value="F:zinc ion binding"/>
    <property type="evidence" value="ECO:0007669"/>
    <property type="project" value="UniProtKB-KW"/>
</dbReference>
<dbReference type="Proteomes" id="UP000215335">
    <property type="component" value="Unassembled WGS sequence"/>
</dbReference>
<proteinExistence type="predicted"/>
<feature type="domain" description="C2H2-type" evidence="6">
    <location>
        <begin position="329"/>
        <end position="353"/>
    </location>
</feature>
<dbReference type="AlphaFoldDB" id="A0A232EQP1"/>
<dbReference type="InterPro" id="IPR036236">
    <property type="entry name" value="Znf_C2H2_sf"/>
</dbReference>
<keyword evidence="1" id="KW-0479">Metal-binding</keyword>
<dbReference type="InterPro" id="IPR013087">
    <property type="entry name" value="Znf_C2H2_type"/>
</dbReference>
<dbReference type="PANTHER" id="PTHR46179:SF25">
    <property type="entry name" value="METAL RESPONSE ELEMENT-BINDING TRANSCRIPTION FACTOR-1, ISOFORM C"/>
    <property type="match status" value="1"/>
</dbReference>
<dbReference type="FunFam" id="3.30.160.60:FF:000125">
    <property type="entry name" value="Putative zinc finger protein 143"/>
    <property type="match status" value="1"/>
</dbReference>
<feature type="domain" description="C2H2-type" evidence="6">
    <location>
        <begin position="210"/>
        <end position="239"/>
    </location>
</feature>
<evidence type="ECO:0000256" key="1">
    <source>
        <dbReference type="ARBA" id="ARBA00022723"/>
    </source>
</evidence>
<dbReference type="GO" id="GO:0006357">
    <property type="term" value="P:regulation of transcription by RNA polymerase II"/>
    <property type="evidence" value="ECO:0007669"/>
    <property type="project" value="TreeGrafter"/>
</dbReference>
<evidence type="ECO:0000256" key="5">
    <source>
        <dbReference type="PROSITE-ProRule" id="PRU00042"/>
    </source>
</evidence>
<feature type="domain" description="C2H2-type" evidence="6">
    <location>
        <begin position="180"/>
        <end position="209"/>
    </location>
</feature>
<reference evidence="7 8" key="1">
    <citation type="journal article" date="2017" name="Curr. Biol.">
        <title>The Evolution of Venom by Co-option of Single-Copy Genes.</title>
        <authorList>
            <person name="Martinson E.O."/>
            <person name="Mrinalini"/>
            <person name="Kelkar Y.D."/>
            <person name="Chang C.H."/>
            <person name="Werren J.H."/>
        </authorList>
    </citation>
    <scope>NUCLEOTIDE SEQUENCE [LARGE SCALE GENOMIC DNA]</scope>
    <source>
        <strain evidence="7 8">Alberta</strain>
        <tissue evidence="7">Whole body</tissue>
    </source>
</reference>